<sequence length="234" mass="23854">MAETIDETRIIAWVDGELDDAAAARVAGAVAADPALAALAERHRRMKARFAAAFAPLADAPAPERPAAEVVSLAAARKARAAKAAAASRPAPRRWMVPGAIAASLLVGVLVGHGYVGGGGAGGARDALALPAPTVAALDRQLSGDAGAVRVAMTFRDRDGSLCRGFTASGMASVACRADGGWRLRYAVPATTQGGDYRQAGGDAAQMAFIQSIIAGDPLDRAAETKARADRWGK</sequence>
<evidence type="ECO:0008006" key="3">
    <source>
        <dbReference type="Google" id="ProtNLM"/>
    </source>
</evidence>
<gene>
    <name evidence="1" type="ORF">NEE01_23595</name>
</gene>
<protein>
    <recommendedName>
        <fullName evidence="3">Anti-sigma factor</fullName>
    </recommendedName>
</protein>
<organism evidence="1 2">
    <name type="scientific">Sphingomonas lycopersici</name>
    <dbReference type="NCBI Taxonomy" id="2951807"/>
    <lineage>
        <taxon>Bacteria</taxon>
        <taxon>Pseudomonadati</taxon>
        <taxon>Pseudomonadota</taxon>
        <taxon>Alphaproteobacteria</taxon>
        <taxon>Sphingomonadales</taxon>
        <taxon>Sphingomonadaceae</taxon>
        <taxon>Sphingomonas</taxon>
    </lineage>
</organism>
<comment type="caution">
    <text evidence="1">The sequence shown here is derived from an EMBL/GenBank/DDBJ whole genome shotgun (WGS) entry which is preliminary data.</text>
</comment>
<dbReference type="RefSeq" id="WP_265271995.1">
    <property type="nucleotide sequence ID" value="NZ_JANFAV010000034.1"/>
</dbReference>
<dbReference type="Proteomes" id="UP001165565">
    <property type="component" value="Unassembled WGS sequence"/>
</dbReference>
<evidence type="ECO:0000313" key="2">
    <source>
        <dbReference type="Proteomes" id="UP001165565"/>
    </source>
</evidence>
<proteinExistence type="predicted"/>
<evidence type="ECO:0000313" key="1">
    <source>
        <dbReference type="EMBL" id="MCW6537769.1"/>
    </source>
</evidence>
<accession>A0AA42CSZ9</accession>
<dbReference type="EMBL" id="JANFAV010000034">
    <property type="protein sequence ID" value="MCW6537769.1"/>
    <property type="molecule type" value="Genomic_DNA"/>
</dbReference>
<dbReference type="AlphaFoldDB" id="A0AA42CSZ9"/>
<name>A0AA42CSZ9_9SPHN</name>
<reference evidence="1" key="1">
    <citation type="submission" date="2022-06" db="EMBL/GenBank/DDBJ databases">
        <title>Sphingomonas sp. nov. isolated from rhizosphere soil of tomato.</title>
        <authorList>
            <person name="Dong H."/>
            <person name="Gao R."/>
        </authorList>
    </citation>
    <scope>NUCLEOTIDE SEQUENCE</scope>
    <source>
        <strain evidence="1">MMSM24</strain>
    </source>
</reference>
<keyword evidence="2" id="KW-1185">Reference proteome</keyword>